<accession>A0A2J6S574</accession>
<dbReference type="EMBL" id="KZ613939">
    <property type="protein sequence ID" value="PMD45920.1"/>
    <property type="molecule type" value="Genomic_DNA"/>
</dbReference>
<reference evidence="1 2" key="1">
    <citation type="submission" date="2016-04" db="EMBL/GenBank/DDBJ databases">
        <title>A degradative enzymes factory behind the ericoid mycorrhizal symbiosis.</title>
        <authorList>
            <consortium name="DOE Joint Genome Institute"/>
            <person name="Martino E."/>
            <person name="Morin E."/>
            <person name="Grelet G."/>
            <person name="Kuo A."/>
            <person name="Kohler A."/>
            <person name="Daghino S."/>
            <person name="Barry K."/>
            <person name="Choi C."/>
            <person name="Cichocki N."/>
            <person name="Clum A."/>
            <person name="Copeland A."/>
            <person name="Hainaut M."/>
            <person name="Haridas S."/>
            <person name="Labutti K."/>
            <person name="Lindquist E."/>
            <person name="Lipzen A."/>
            <person name="Khouja H.-R."/>
            <person name="Murat C."/>
            <person name="Ohm R."/>
            <person name="Olson A."/>
            <person name="Spatafora J."/>
            <person name="Veneault-Fourrey C."/>
            <person name="Henrissat B."/>
            <person name="Grigoriev I."/>
            <person name="Martin F."/>
            <person name="Perotto S."/>
        </authorList>
    </citation>
    <scope>NUCLEOTIDE SEQUENCE [LARGE SCALE GENOMIC DNA]</scope>
    <source>
        <strain evidence="1 2">F</strain>
    </source>
</reference>
<evidence type="ECO:0000313" key="2">
    <source>
        <dbReference type="Proteomes" id="UP000235786"/>
    </source>
</evidence>
<name>A0A2J6S574_HYAVF</name>
<keyword evidence="2" id="KW-1185">Reference proteome</keyword>
<proteinExistence type="predicted"/>
<evidence type="ECO:0000313" key="1">
    <source>
        <dbReference type="EMBL" id="PMD45920.1"/>
    </source>
</evidence>
<protein>
    <submittedName>
        <fullName evidence="1">Uncharacterized protein</fullName>
    </submittedName>
</protein>
<gene>
    <name evidence="1" type="ORF">L207DRAFT_203849</name>
</gene>
<organism evidence="1 2">
    <name type="scientific">Hyaloscypha variabilis (strain UAMH 11265 / GT02V1 / F)</name>
    <name type="common">Meliniomyces variabilis</name>
    <dbReference type="NCBI Taxonomy" id="1149755"/>
    <lineage>
        <taxon>Eukaryota</taxon>
        <taxon>Fungi</taxon>
        <taxon>Dikarya</taxon>
        <taxon>Ascomycota</taxon>
        <taxon>Pezizomycotina</taxon>
        <taxon>Leotiomycetes</taxon>
        <taxon>Helotiales</taxon>
        <taxon>Hyaloscyphaceae</taxon>
        <taxon>Hyaloscypha</taxon>
        <taxon>Hyaloscypha variabilis</taxon>
    </lineage>
</organism>
<dbReference type="Proteomes" id="UP000235786">
    <property type="component" value="Unassembled WGS sequence"/>
</dbReference>
<sequence>MRRAKSTIRWGSTRHKYECSRFRAMPAPGRSSWKCQGRGSEKGKEERGAAVCEWPKELGGWPAKRVWTLPQTLTGRRGASSLGSARMRLWMACLQVIASRGWARLWRSWMRLQAPQPYSNPLDVLFFPSPHLLVHSLTHLPQPAIDLLYLQPFLSPAPNTLFVHLFSLGH</sequence>
<dbReference type="AlphaFoldDB" id="A0A2J6S574"/>